<sequence>MRLPAPVKVILSLMALEVLAVLAIAVLMVVSAAHTPGESVTSAILLAVAFVLIAGALAVAMAGMRKGRLFSRALTLIWQVFGVIIGTQTALGGQPGIGIPVVVVSGAVLLLLFSTPVMNHLRINSNLPPLGQDR</sequence>
<evidence type="ECO:0000313" key="2">
    <source>
        <dbReference type="EMBL" id="QNV38498.1"/>
    </source>
</evidence>
<feature type="transmembrane region" description="Helical" evidence="1">
    <location>
        <begin position="97"/>
        <end position="118"/>
    </location>
</feature>
<keyword evidence="1" id="KW-0472">Membrane</keyword>
<keyword evidence="3" id="KW-1185">Reference proteome</keyword>
<name>A0A7H2BFQ2_9MICC</name>
<proteinExistence type="predicted"/>
<evidence type="ECO:0000256" key="1">
    <source>
        <dbReference type="SAM" id="Phobius"/>
    </source>
</evidence>
<evidence type="ECO:0008006" key="4">
    <source>
        <dbReference type="Google" id="ProtNLM"/>
    </source>
</evidence>
<dbReference type="GeneID" id="96623453"/>
<reference evidence="2 3" key="1">
    <citation type="submission" date="2020-09" db="EMBL/GenBank/DDBJ databases">
        <title>Investigation of environmental microbes.</title>
        <authorList>
            <person name="Ou Y."/>
            <person name="Kang Q."/>
        </authorList>
    </citation>
    <scope>NUCLEOTIDE SEQUENCE [LARGE SCALE GENOMIC DNA]</scope>
    <source>
        <strain evidence="2 3">KJZ-14</strain>
    </source>
</reference>
<gene>
    <name evidence="2" type="ORF">IDM49_04335</name>
</gene>
<organism evidence="2 3">
    <name type="scientific">Rothia terrae</name>
    <dbReference type="NCBI Taxonomy" id="396015"/>
    <lineage>
        <taxon>Bacteria</taxon>
        <taxon>Bacillati</taxon>
        <taxon>Actinomycetota</taxon>
        <taxon>Actinomycetes</taxon>
        <taxon>Micrococcales</taxon>
        <taxon>Micrococcaceae</taxon>
        <taxon>Rothia</taxon>
    </lineage>
</organism>
<keyword evidence="1" id="KW-0812">Transmembrane</keyword>
<protein>
    <recommendedName>
        <fullName evidence="4">Histidine kinase</fullName>
    </recommendedName>
</protein>
<accession>A0A7H2BFQ2</accession>
<dbReference type="AlphaFoldDB" id="A0A7H2BFQ2"/>
<evidence type="ECO:0000313" key="3">
    <source>
        <dbReference type="Proteomes" id="UP000516404"/>
    </source>
</evidence>
<feature type="transmembrane region" description="Helical" evidence="1">
    <location>
        <begin position="42"/>
        <end position="61"/>
    </location>
</feature>
<feature type="transmembrane region" description="Helical" evidence="1">
    <location>
        <begin position="73"/>
        <end position="91"/>
    </location>
</feature>
<dbReference type="RefSeq" id="WP_190725152.1">
    <property type="nucleotide sequence ID" value="NZ_CP061539.1"/>
</dbReference>
<dbReference type="EMBL" id="CP061539">
    <property type="protein sequence ID" value="QNV38498.1"/>
    <property type="molecule type" value="Genomic_DNA"/>
</dbReference>
<keyword evidence="1" id="KW-1133">Transmembrane helix</keyword>
<dbReference type="KEGG" id="rter:IDM49_04335"/>
<dbReference type="Proteomes" id="UP000516404">
    <property type="component" value="Chromosome"/>
</dbReference>